<evidence type="ECO:0000259" key="1">
    <source>
        <dbReference type="Pfam" id="PF01738"/>
    </source>
</evidence>
<dbReference type="Pfam" id="PF01738">
    <property type="entry name" value="DLH"/>
    <property type="match status" value="1"/>
</dbReference>
<dbReference type="Gene3D" id="3.40.50.1820">
    <property type="entry name" value="alpha/beta hydrolase"/>
    <property type="match status" value="1"/>
</dbReference>
<gene>
    <name evidence="2" type="ORF">ACFPQA_16590</name>
</gene>
<feature type="domain" description="Dienelactone hydrolase" evidence="1">
    <location>
        <begin position="17"/>
        <end position="231"/>
    </location>
</feature>
<keyword evidence="2" id="KW-0378">Hydrolase</keyword>
<evidence type="ECO:0000313" key="2">
    <source>
        <dbReference type="EMBL" id="MFC5546686.1"/>
    </source>
</evidence>
<dbReference type="InterPro" id="IPR029058">
    <property type="entry name" value="AB_hydrolase_fold"/>
</dbReference>
<dbReference type="InterPro" id="IPR051049">
    <property type="entry name" value="Dienelactone_hydrolase-like"/>
</dbReference>
<dbReference type="Proteomes" id="UP001596055">
    <property type="component" value="Unassembled WGS sequence"/>
</dbReference>
<accession>A0ABW0RQ55</accession>
<reference evidence="3" key="1">
    <citation type="journal article" date="2019" name="Int. J. Syst. Evol. Microbiol.">
        <title>The Global Catalogue of Microorganisms (GCM) 10K type strain sequencing project: providing services to taxonomists for standard genome sequencing and annotation.</title>
        <authorList>
            <consortium name="The Broad Institute Genomics Platform"/>
            <consortium name="The Broad Institute Genome Sequencing Center for Infectious Disease"/>
            <person name="Wu L."/>
            <person name="Ma J."/>
        </authorList>
    </citation>
    <scope>NUCLEOTIDE SEQUENCE [LARGE SCALE GENOMIC DNA]</scope>
    <source>
        <strain evidence="3">CGMCC 4.1799</strain>
    </source>
</reference>
<organism evidence="2 3">
    <name type="scientific">Marinobacter koreensis</name>
    <dbReference type="NCBI Taxonomy" id="335974"/>
    <lineage>
        <taxon>Bacteria</taxon>
        <taxon>Pseudomonadati</taxon>
        <taxon>Pseudomonadota</taxon>
        <taxon>Gammaproteobacteria</taxon>
        <taxon>Pseudomonadales</taxon>
        <taxon>Marinobacteraceae</taxon>
        <taxon>Marinobacter</taxon>
    </lineage>
</organism>
<dbReference type="PANTHER" id="PTHR46623">
    <property type="entry name" value="CARBOXYMETHYLENEBUTENOLIDASE-RELATED"/>
    <property type="match status" value="1"/>
</dbReference>
<dbReference type="EMBL" id="JBHSNL010000006">
    <property type="protein sequence ID" value="MFC5546686.1"/>
    <property type="molecule type" value="Genomic_DNA"/>
</dbReference>
<dbReference type="GO" id="GO:0016787">
    <property type="term" value="F:hydrolase activity"/>
    <property type="evidence" value="ECO:0007669"/>
    <property type="project" value="UniProtKB-KW"/>
</dbReference>
<dbReference type="PANTHER" id="PTHR46623:SF6">
    <property type="entry name" value="ALPHA_BETA-HYDROLASES SUPERFAMILY PROTEIN"/>
    <property type="match status" value="1"/>
</dbReference>
<name>A0ABW0RQ55_9GAMM</name>
<comment type="caution">
    <text evidence="2">The sequence shown here is derived from an EMBL/GenBank/DDBJ whole genome shotgun (WGS) entry which is preliminary data.</text>
</comment>
<evidence type="ECO:0000313" key="3">
    <source>
        <dbReference type="Proteomes" id="UP001596055"/>
    </source>
</evidence>
<dbReference type="InterPro" id="IPR002925">
    <property type="entry name" value="Dienelactn_hydro"/>
</dbReference>
<proteinExistence type="predicted"/>
<keyword evidence="3" id="KW-1185">Reference proteome</keyword>
<dbReference type="RefSeq" id="WP_248158961.1">
    <property type="nucleotide sequence ID" value="NZ_JAKZAJ010000004.1"/>
</dbReference>
<dbReference type="SUPFAM" id="SSF53474">
    <property type="entry name" value="alpha/beta-Hydrolases"/>
    <property type="match status" value="1"/>
</dbReference>
<protein>
    <submittedName>
        <fullName evidence="2">Dienelactone hydrolase family protein</fullName>
        <ecNumber evidence="2">3.1.-.-</ecNumber>
    </submittedName>
</protein>
<dbReference type="EC" id="3.1.-.-" evidence="2"/>
<sequence>MVSTQWIDIPSPDGKTFDGYLALPPTGSGPGIVLIQEIWGVNAHIRTVAEQYALDGYVVLAPDVFWRQERRVDLTYDEEGSAKAFKLMQAADFSLAGEDVAAAVNCLRQRKEVSGKIAAMGYCMGGQLAYRAAATGKPDAAICYYGGGIQNNLDLAESVQVPILFHYAGLDRMIPAEAISRVREAFSDHPSAIFHEYANADHGFNCWARPTYNQHASALAHGRSLQFLAEHLDA</sequence>